<evidence type="ECO:0000256" key="1">
    <source>
        <dbReference type="ARBA" id="ARBA00010169"/>
    </source>
</evidence>
<dbReference type="PANTHER" id="PTHR23419:SF8">
    <property type="entry name" value="FI09726P"/>
    <property type="match status" value="1"/>
</dbReference>
<dbReference type="InterPro" id="IPR004323">
    <property type="entry name" value="Ion_tolerance_CutA"/>
</dbReference>
<comment type="similarity">
    <text evidence="1">Belongs to the CutA family.</text>
</comment>
<evidence type="ECO:0000313" key="2">
    <source>
        <dbReference type="EMBL" id="SPN74017.1"/>
    </source>
</evidence>
<dbReference type="Gene3D" id="3.30.70.120">
    <property type="match status" value="1"/>
</dbReference>
<proteinExistence type="inferred from homology"/>
<dbReference type="InterPro" id="IPR015867">
    <property type="entry name" value="N-reg_PII/ATP_PRibTrfase_C"/>
</dbReference>
<dbReference type="EMBL" id="LT993738">
    <property type="protein sequence ID" value="SPN74017.1"/>
    <property type="molecule type" value="Genomic_DNA"/>
</dbReference>
<dbReference type="RefSeq" id="WP_108896953.1">
    <property type="nucleotide sequence ID" value="NZ_LT993738.1"/>
</dbReference>
<dbReference type="SUPFAM" id="SSF54913">
    <property type="entry name" value="GlnB-like"/>
    <property type="match status" value="1"/>
</dbReference>
<dbReference type="PANTHER" id="PTHR23419">
    <property type="entry name" value="DIVALENT CATION TOLERANCE CUTA-RELATED"/>
    <property type="match status" value="1"/>
</dbReference>
<accession>A0A2R8FCM6</accession>
<keyword evidence="3" id="KW-1185">Reference proteome</keyword>
<dbReference type="GO" id="GO:0010038">
    <property type="term" value="P:response to metal ion"/>
    <property type="evidence" value="ECO:0007669"/>
    <property type="project" value="InterPro"/>
</dbReference>
<protein>
    <submittedName>
        <fullName evidence="2">Divalent-cation tolerance protein CutA,divalent-cation tolerance protein CutA,CutA1 divalent ion tolerance protein</fullName>
    </submittedName>
</protein>
<dbReference type="KEGG" id="csee:C10C_0880"/>
<name>A0A2R8FCM6_9CHLA</name>
<reference evidence="3" key="1">
    <citation type="submission" date="2017-11" db="EMBL/GenBank/DDBJ databases">
        <authorList>
            <person name="Seth-Smith MB H."/>
        </authorList>
    </citation>
    <scope>NUCLEOTIDE SEQUENCE [LARGE SCALE GENOMIC DNA]</scope>
</reference>
<dbReference type="InterPro" id="IPR011322">
    <property type="entry name" value="N-reg_PII-like_a/b"/>
</dbReference>
<evidence type="ECO:0000313" key="3">
    <source>
        <dbReference type="Proteomes" id="UP000244926"/>
    </source>
</evidence>
<dbReference type="Pfam" id="PF03091">
    <property type="entry name" value="CutA1"/>
    <property type="match status" value="1"/>
</dbReference>
<dbReference type="GO" id="GO:0005507">
    <property type="term" value="F:copper ion binding"/>
    <property type="evidence" value="ECO:0007669"/>
    <property type="project" value="TreeGrafter"/>
</dbReference>
<gene>
    <name evidence="2" type="primary">cutA</name>
    <name evidence="2" type="ORF">C10C_0880</name>
</gene>
<sequence length="112" mass="13033">MTPILILTSFPSQQSAESLATYLITKHLARCVHIFPKGQSMYLWKGKICKSEEHHIQIKTTDLCFPKICKVIKEFCDYEVPEILLFPIQHGDPKYLSWLTMETCSENFPRLD</sequence>
<dbReference type="AlphaFoldDB" id="A0A2R8FCM6"/>
<dbReference type="Proteomes" id="UP000244926">
    <property type="component" value="Chromosome I"/>
</dbReference>
<dbReference type="OrthoDB" id="21555at2"/>
<organism evidence="2 3">
    <name type="scientific">Chlamydia serpentis</name>
    <dbReference type="NCBI Taxonomy" id="1967782"/>
    <lineage>
        <taxon>Bacteria</taxon>
        <taxon>Pseudomonadati</taxon>
        <taxon>Chlamydiota</taxon>
        <taxon>Chlamydiia</taxon>
        <taxon>Chlamydiales</taxon>
        <taxon>Chlamydiaceae</taxon>
        <taxon>Chlamydia/Chlamydophila group</taxon>
        <taxon>Chlamydia</taxon>
    </lineage>
</organism>